<dbReference type="PANTHER" id="PTHR10605">
    <property type="entry name" value="HEPARAN SULFATE SULFOTRANSFERASE"/>
    <property type="match status" value="1"/>
</dbReference>
<proteinExistence type="predicted"/>
<organism evidence="2">
    <name type="scientific">uncultured Rubrobacteraceae bacterium</name>
    <dbReference type="NCBI Taxonomy" id="349277"/>
    <lineage>
        <taxon>Bacteria</taxon>
        <taxon>Bacillati</taxon>
        <taxon>Actinomycetota</taxon>
        <taxon>Rubrobacteria</taxon>
        <taxon>Rubrobacterales</taxon>
        <taxon>Rubrobacteraceae</taxon>
        <taxon>environmental samples</taxon>
    </lineage>
</organism>
<protein>
    <recommendedName>
        <fullName evidence="3">Sulfotransferase</fullName>
    </recommendedName>
</protein>
<dbReference type="EMBL" id="CADCVM010000511">
    <property type="protein sequence ID" value="CAA9534580.1"/>
    <property type="molecule type" value="Genomic_DNA"/>
</dbReference>
<dbReference type="InterPro" id="IPR027417">
    <property type="entry name" value="P-loop_NTPase"/>
</dbReference>
<dbReference type="InterPro" id="IPR037359">
    <property type="entry name" value="NST/OST"/>
</dbReference>
<name>A0A6J4TXW3_9ACTN</name>
<evidence type="ECO:0000256" key="1">
    <source>
        <dbReference type="ARBA" id="ARBA00022679"/>
    </source>
</evidence>
<dbReference type="AlphaFoldDB" id="A0A6J4TXW3"/>
<evidence type="ECO:0008006" key="3">
    <source>
        <dbReference type="Google" id="ProtNLM"/>
    </source>
</evidence>
<dbReference type="SUPFAM" id="SSF52540">
    <property type="entry name" value="P-loop containing nucleoside triphosphate hydrolases"/>
    <property type="match status" value="1"/>
</dbReference>
<accession>A0A6J4TXW3</accession>
<dbReference type="PANTHER" id="PTHR10605:SF56">
    <property type="entry name" value="BIFUNCTIONAL HEPARAN SULFATE N-DEACETYLASE_N-SULFOTRANSFERASE"/>
    <property type="match status" value="1"/>
</dbReference>
<evidence type="ECO:0000313" key="2">
    <source>
        <dbReference type="EMBL" id="CAA9534580.1"/>
    </source>
</evidence>
<keyword evidence="1" id="KW-0808">Transferase</keyword>
<dbReference type="GO" id="GO:0008146">
    <property type="term" value="F:sulfotransferase activity"/>
    <property type="evidence" value="ECO:0007669"/>
    <property type="project" value="InterPro"/>
</dbReference>
<sequence>MYPDFIGIGAQKAGTTWVHRNLQAHPEVWMPPIKELHYFDEKVELEGGFVQRLRGDHPADKRWRRQVRTRIRRPLERLSLRDLFWDLRYFFGTPGDGWYASLFEPGRGRVTGEVTPDYAVLEKEEVARVHGLMPDAKIVFMIRNPVERPWSVMNMGLRMRGRSAEDVTLRNFRRQVKNRRVRRMTDYLRTLDTWSAFYPGDQIFVGFLEDIHFFPEETLRGLYRFLEIDSSAASGVIRERIHTGSVSTMPSKLAISLARSYREDARLLEERFGGYASFWRFCADRLAERPPTKGNKMQIKYPLWESKLWEEWEGSRNISPQSGPLSSLRTAS</sequence>
<dbReference type="Gene3D" id="3.40.50.300">
    <property type="entry name" value="P-loop containing nucleotide triphosphate hydrolases"/>
    <property type="match status" value="1"/>
</dbReference>
<dbReference type="Pfam" id="PF13469">
    <property type="entry name" value="Sulfotransfer_3"/>
    <property type="match status" value="1"/>
</dbReference>
<reference evidence="2" key="1">
    <citation type="submission" date="2020-02" db="EMBL/GenBank/DDBJ databases">
        <authorList>
            <person name="Meier V. D."/>
        </authorList>
    </citation>
    <scope>NUCLEOTIDE SEQUENCE</scope>
    <source>
        <strain evidence="2">AVDCRST_MAG05</strain>
    </source>
</reference>
<gene>
    <name evidence="2" type="ORF">AVDCRST_MAG05-4729</name>
</gene>